<gene>
    <name evidence="10" type="ORF">BST96_12715</name>
</gene>
<dbReference type="CDD" id="cd07023">
    <property type="entry name" value="S49_Sppa_N_C"/>
    <property type="match status" value="1"/>
</dbReference>
<dbReference type="Gene3D" id="3.90.226.10">
    <property type="entry name" value="2-enoyl-CoA Hydratase, Chain A, domain 1"/>
    <property type="match status" value="3"/>
</dbReference>
<keyword evidence="8" id="KW-0812">Transmembrane</keyword>
<dbReference type="InterPro" id="IPR004635">
    <property type="entry name" value="Pept_S49_SppA"/>
</dbReference>
<keyword evidence="6 8" id="KW-0472">Membrane</keyword>
<dbReference type="PIRSF" id="PIRSF001217">
    <property type="entry name" value="Protease_4_SppA"/>
    <property type="match status" value="1"/>
</dbReference>
<dbReference type="InterPro" id="IPR002142">
    <property type="entry name" value="Peptidase_S49"/>
</dbReference>
<dbReference type="GO" id="GO:0008236">
    <property type="term" value="F:serine-type peptidase activity"/>
    <property type="evidence" value="ECO:0007669"/>
    <property type="project" value="UniProtKB-KW"/>
</dbReference>
<dbReference type="KEGG" id="osg:BST96_12715"/>
<dbReference type="OrthoDB" id="9764363at2"/>
<dbReference type="RefSeq" id="WP_085759068.1">
    <property type="nucleotide sequence ID" value="NZ_CP019343.1"/>
</dbReference>
<dbReference type="NCBIfam" id="TIGR00705">
    <property type="entry name" value="SppA_67K"/>
    <property type="match status" value="1"/>
</dbReference>
<dbReference type="InterPro" id="IPR029045">
    <property type="entry name" value="ClpP/crotonase-like_dom_sf"/>
</dbReference>
<reference evidence="10 11" key="1">
    <citation type="submission" date="2016-11" db="EMBL/GenBank/DDBJ databases">
        <title>Trade-off between light-utilization and light-protection in marine flavobacteria.</title>
        <authorList>
            <person name="Kumagai Y."/>
        </authorList>
    </citation>
    <scope>NUCLEOTIDE SEQUENCE [LARGE SCALE GENOMIC DNA]</scope>
    <source>
        <strain evidence="10 11">NBRC 107125</strain>
    </source>
</reference>
<evidence type="ECO:0000256" key="6">
    <source>
        <dbReference type="ARBA" id="ARBA00023136"/>
    </source>
</evidence>
<dbReference type="SUPFAM" id="SSF52096">
    <property type="entry name" value="ClpP/crotonase"/>
    <property type="match status" value="2"/>
</dbReference>
<evidence type="ECO:0000256" key="3">
    <source>
        <dbReference type="ARBA" id="ARBA00022670"/>
    </source>
</evidence>
<feature type="domain" description="Peptidase S49" evidence="9">
    <location>
        <begin position="392"/>
        <end position="542"/>
    </location>
</feature>
<comment type="subcellular location">
    <subcellularLocation>
        <location evidence="1">Membrane</location>
    </subcellularLocation>
</comment>
<evidence type="ECO:0000259" key="9">
    <source>
        <dbReference type="Pfam" id="PF01343"/>
    </source>
</evidence>
<dbReference type="Pfam" id="PF01343">
    <property type="entry name" value="Peptidase_S49"/>
    <property type="match status" value="2"/>
</dbReference>
<evidence type="ECO:0000313" key="11">
    <source>
        <dbReference type="Proteomes" id="UP000193450"/>
    </source>
</evidence>
<organism evidence="10 11">
    <name type="scientific">Oceanicoccus sagamiensis</name>
    <dbReference type="NCBI Taxonomy" id="716816"/>
    <lineage>
        <taxon>Bacteria</taxon>
        <taxon>Pseudomonadati</taxon>
        <taxon>Pseudomonadota</taxon>
        <taxon>Gammaproteobacteria</taxon>
        <taxon>Cellvibrionales</taxon>
        <taxon>Spongiibacteraceae</taxon>
        <taxon>Oceanicoccus</taxon>
    </lineage>
</organism>
<feature type="active site" description="Nucleophile" evidence="7">
    <location>
        <position position="408"/>
    </location>
</feature>
<protein>
    <submittedName>
        <fullName evidence="10">Signal peptide peptidase SppA</fullName>
    </submittedName>
</protein>
<dbReference type="InterPro" id="IPR004634">
    <property type="entry name" value="Pept_S49_pIV"/>
</dbReference>
<keyword evidence="8" id="KW-1133">Transmembrane helix</keyword>
<proteinExistence type="inferred from homology"/>
<feature type="active site" description="Proton donor/acceptor" evidence="7">
    <location>
        <position position="203"/>
    </location>
</feature>
<evidence type="ECO:0000256" key="4">
    <source>
        <dbReference type="ARBA" id="ARBA00022801"/>
    </source>
</evidence>
<feature type="transmembrane region" description="Helical" evidence="8">
    <location>
        <begin position="21"/>
        <end position="43"/>
    </location>
</feature>
<keyword evidence="3" id="KW-0645">Protease</keyword>
<dbReference type="GO" id="GO:0006465">
    <property type="term" value="P:signal peptide processing"/>
    <property type="evidence" value="ECO:0007669"/>
    <property type="project" value="InterPro"/>
</dbReference>
<accession>A0A1X9NEP0</accession>
<dbReference type="InterPro" id="IPR047272">
    <property type="entry name" value="S49_SppA_C"/>
</dbReference>
<dbReference type="InterPro" id="IPR047217">
    <property type="entry name" value="S49_SppA_67K_type_N"/>
</dbReference>
<evidence type="ECO:0000313" key="10">
    <source>
        <dbReference type="EMBL" id="ARN74902.1"/>
    </source>
</evidence>
<name>A0A1X9NEP0_9GAMM</name>
<evidence type="ECO:0000256" key="1">
    <source>
        <dbReference type="ARBA" id="ARBA00004370"/>
    </source>
</evidence>
<dbReference type="GO" id="GO:0016020">
    <property type="term" value="C:membrane"/>
    <property type="evidence" value="ECO:0007669"/>
    <property type="project" value="UniProtKB-SubCell"/>
</dbReference>
<dbReference type="Proteomes" id="UP000193450">
    <property type="component" value="Chromosome"/>
</dbReference>
<dbReference type="PANTHER" id="PTHR33209:SF1">
    <property type="entry name" value="PEPTIDASE S49 DOMAIN-CONTAINING PROTEIN"/>
    <property type="match status" value="1"/>
</dbReference>
<sequence>MEEKKPGFIRRNFRRLMTLLSTLRIVVTNLLFLVVLGVLFLAFSGGEIPTIPGKGALVLNIQGSLVDQKNYVDPLVRIMGESDPSQYETLLQDVIDAIDYGREDERITTLVLSLDDMMYGGIAKMQELAPALQRFRDSGKKIIAVGDNYLQDQYWLAAQADEIYINPNGAVLIDGYGLYRNYFKQALEKLHIDFHVFRVGEYKSAMEPYIRNDMSTEAKQANQVWLGALWDEYVVGVAERRSFSKADLNQYINQFDQRLADYQGNTSSAAMAAGLIDGIKTRDEINRYLVDVVGAVDEDGNYQGIGFERYLWVKNIELSEAAESARVGVIVAAGNIVDGEQAPGAIGGDTLASLIREARRDATIRAVVLRIDSGGGSAFASEIIRQELLLLKAEGKPLVVSMGGMAASGGYWIAADADEIWALPSTLTGSIGIFGAFPTLDKSLAALGITTDGVGTTNMAGAMRIDRPLQPIAARSIQSILERGYAQFITIVAEGRELPKSEVEGLAKGRVWSGKDAQRLGLVDQLGTLDQAIASAAALAELDAYEKQLIDIPLTPQEQFLRELTGEVELRGLMLAGGIDTRFLKQAQQWLAPFKGALSFANSMNDPQGLYLHCSNCMAP</sequence>
<dbReference type="CDD" id="cd07018">
    <property type="entry name" value="S49_SppA_67K_type"/>
    <property type="match status" value="1"/>
</dbReference>
<comment type="similarity">
    <text evidence="2">Belongs to the peptidase S49 family.</text>
</comment>
<evidence type="ECO:0000256" key="2">
    <source>
        <dbReference type="ARBA" id="ARBA00008683"/>
    </source>
</evidence>
<dbReference type="AlphaFoldDB" id="A0A1X9NEP0"/>
<dbReference type="EMBL" id="CP019343">
    <property type="protein sequence ID" value="ARN74902.1"/>
    <property type="molecule type" value="Genomic_DNA"/>
</dbReference>
<keyword evidence="5" id="KW-0720">Serine protease</keyword>
<keyword evidence="11" id="KW-1185">Reference proteome</keyword>
<dbReference type="PANTHER" id="PTHR33209">
    <property type="entry name" value="PROTEASE 4"/>
    <property type="match status" value="1"/>
</dbReference>
<keyword evidence="4" id="KW-0378">Hydrolase</keyword>
<feature type="domain" description="Peptidase S49" evidence="9">
    <location>
        <begin position="135"/>
        <end position="286"/>
    </location>
</feature>
<evidence type="ECO:0000256" key="7">
    <source>
        <dbReference type="PIRSR" id="PIRSR001217-1"/>
    </source>
</evidence>
<dbReference type="NCBIfam" id="TIGR00706">
    <property type="entry name" value="SppA_dom"/>
    <property type="match status" value="1"/>
</dbReference>
<dbReference type="STRING" id="716816.BST96_12715"/>
<evidence type="ECO:0000256" key="5">
    <source>
        <dbReference type="ARBA" id="ARBA00022825"/>
    </source>
</evidence>
<evidence type="ECO:0000256" key="8">
    <source>
        <dbReference type="SAM" id="Phobius"/>
    </source>
</evidence>